<accession>A0A8X6TUS6</accession>
<comment type="caution">
    <text evidence="1">The sequence shown here is derived from an EMBL/GenBank/DDBJ whole genome shotgun (WGS) entry which is preliminary data.</text>
</comment>
<dbReference type="InterPro" id="IPR029063">
    <property type="entry name" value="SAM-dependent_MTases_sf"/>
</dbReference>
<dbReference type="AlphaFoldDB" id="A0A8X6TUS6"/>
<keyword evidence="2" id="KW-1185">Reference proteome</keyword>
<sequence>MENEWSYFSAEEEKNKQALIKLDLEVCEFYFKAIDTFLREGDREHDIKNIRHCLHHISCLSDSIRQNHQTSNEIMSNRELDEELNKLQLNFYYKILYIYWNSTCFSSAVARHFRTFLDEQSCVLKEFKSKKSIRICSLGSGSLSDVIAMVKVLKSKLNDKNMNIHISVIDIDEGWKHICFSVLKKLKRFSSKTLNFEFVVADLTKPFRRSVKQIIENADIISVVKLLSEMNYFFKRWKMFSKVQAVARPGSILFFLDCADHWLLKGCGGILGEIFDYYLVYEAVYDMHMLDEAVVERQFHLYNDGYNISRFHTYIMLLSRVWLKAQSDPLKEISFKPVNEEFTQIQMRLAQKEAELLKVKEEYQLFRMFEMKSFRAWKTSVTKKMIEEGRNKKEIREVIKPVRNSINEKLEPKNNLVISVNEEFMSQKQQLEDLKASKEIEKRNYITAHRKRAFAMLDTYEQSSRELFLHLEQKYPFCFLNNEKDIH</sequence>
<organism evidence="1 2">
    <name type="scientific">Nephila pilipes</name>
    <name type="common">Giant wood spider</name>
    <name type="synonym">Nephila maculata</name>
    <dbReference type="NCBI Taxonomy" id="299642"/>
    <lineage>
        <taxon>Eukaryota</taxon>
        <taxon>Metazoa</taxon>
        <taxon>Ecdysozoa</taxon>
        <taxon>Arthropoda</taxon>
        <taxon>Chelicerata</taxon>
        <taxon>Arachnida</taxon>
        <taxon>Araneae</taxon>
        <taxon>Araneomorphae</taxon>
        <taxon>Entelegynae</taxon>
        <taxon>Araneoidea</taxon>
        <taxon>Nephilidae</taxon>
        <taxon>Nephila</taxon>
    </lineage>
</organism>
<dbReference type="Gene3D" id="3.40.50.150">
    <property type="entry name" value="Vaccinia Virus protein VP39"/>
    <property type="match status" value="1"/>
</dbReference>
<dbReference type="SUPFAM" id="SSF53335">
    <property type="entry name" value="S-adenosyl-L-methionine-dependent methyltransferases"/>
    <property type="match status" value="1"/>
</dbReference>
<dbReference type="Proteomes" id="UP000887013">
    <property type="component" value="Unassembled WGS sequence"/>
</dbReference>
<gene>
    <name evidence="1" type="primary">NCL1_48804</name>
    <name evidence="1" type="ORF">NPIL_538111</name>
</gene>
<dbReference type="OrthoDB" id="6437046at2759"/>
<protein>
    <submittedName>
        <fullName evidence="1">Uncharacterized protein</fullName>
    </submittedName>
</protein>
<name>A0A8X6TUS6_NEPPI</name>
<proteinExistence type="predicted"/>
<evidence type="ECO:0000313" key="2">
    <source>
        <dbReference type="Proteomes" id="UP000887013"/>
    </source>
</evidence>
<evidence type="ECO:0000313" key="1">
    <source>
        <dbReference type="EMBL" id="GFT52381.1"/>
    </source>
</evidence>
<dbReference type="EMBL" id="BMAW01112421">
    <property type="protein sequence ID" value="GFT52381.1"/>
    <property type="molecule type" value="Genomic_DNA"/>
</dbReference>
<reference evidence="1" key="1">
    <citation type="submission" date="2020-08" db="EMBL/GenBank/DDBJ databases">
        <title>Multicomponent nature underlies the extraordinary mechanical properties of spider dragline silk.</title>
        <authorList>
            <person name="Kono N."/>
            <person name="Nakamura H."/>
            <person name="Mori M."/>
            <person name="Yoshida Y."/>
            <person name="Ohtoshi R."/>
            <person name="Malay A.D."/>
            <person name="Moran D.A.P."/>
            <person name="Tomita M."/>
            <person name="Numata K."/>
            <person name="Arakawa K."/>
        </authorList>
    </citation>
    <scope>NUCLEOTIDE SEQUENCE</scope>
</reference>